<keyword evidence="1" id="KW-0436">Ligase</keyword>
<dbReference type="AlphaFoldDB" id="A0A021VND4"/>
<dbReference type="SUPFAM" id="SSF47323">
    <property type="entry name" value="Anticodon-binding domain of a subclass of class I aminoacyl-tRNA synthetases"/>
    <property type="match status" value="1"/>
</dbReference>
<evidence type="ECO:0000256" key="6">
    <source>
        <dbReference type="SAM" id="MobiDB-lite"/>
    </source>
</evidence>
<feature type="region of interest" description="Disordered" evidence="6">
    <location>
        <begin position="1"/>
        <end position="38"/>
    </location>
</feature>
<evidence type="ECO:0000313" key="9">
    <source>
        <dbReference type="Proteomes" id="UP000019753"/>
    </source>
</evidence>
<dbReference type="GO" id="GO:0005524">
    <property type="term" value="F:ATP binding"/>
    <property type="evidence" value="ECO:0007669"/>
    <property type="project" value="UniProtKB-KW"/>
</dbReference>
<organism evidence="8 9">
    <name type="scientific">Actinotalea ferrariae CF5-4</name>
    <dbReference type="NCBI Taxonomy" id="948458"/>
    <lineage>
        <taxon>Bacteria</taxon>
        <taxon>Bacillati</taxon>
        <taxon>Actinomycetota</taxon>
        <taxon>Actinomycetes</taxon>
        <taxon>Micrococcales</taxon>
        <taxon>Cellulomonadaceae</taxon>
        <taxon>Actinotalea</taxon>
    </lineage>
</organism>
<sequence length="157" mass="16543">MGVPLVTATGPESWPHTGCSRGRRARYPAPRPSVRGPPPRHLLDRWLLTRLDAALSEPRAGYGAGDLARTCAALTRLTEDDLSGLYLEVRKDDLYAGDTGALATLSHTLTGLLLALHPLLPFTTEELAEALGWSGLMDAEPLPAPGEPDAAAAAAGE</sequence>
<dbReference type="Gene3D" id="1.10.730.10">
    <property type="entry name" value="Isoleucyl-tRNA Synthetase, Domain 1"/>
    <property type="match status" value="1"/>
</dbReference>
<dbReference type="InterPro" id="IPR009080">
    <property type="entry name" value="tRNAsynth_Ia_anticodon-bd"/>
</dbReference>
<keyword evidence="9" id="KW-1185">Reference proteome</keyword>
<dbReference type="Pfam" id="PF08264">
    <property type="entry name" value="Anticodon_1"/>
    <property type="match status" value="1"/>
</dbReference>
<evidence type="ECO:0000259" key="7">
    <source>
        <dbReference type="Pfam" id="PF08264"/>
    </source>
</evidence>
<dbReference type="GO" id="GO:0006418">
    <property type="term" value="P:tRNA aminoacylation for protein translation"/>
    <property type="evidence" value="ECO:0007669"/>
    <property type="project" value="InterPro"/>
</dbReference>
<evidence type="ECO:0000313" key="8">
    <source>
        <dbReference type="EMBL" id="EYR62618.1"/>
    </source>
</evidence>
<proteinExistence type="predicted"/>
<accession>A0A021VND4</accession>
<keyword evidence="3" id="KW-0067">ATP-binding</keyword>
<gene>
    <name evidence="8" type="ORF">N866_06855</name>
</gene>
<dbReference type="Proteomes" id="UP000019753">
    <property type="component" value="Unassembled WGS sequence"/>
</dbReference>
<dbReference type="InterPro" id="IPR013155">
    <property type="entry name" value="M/V/L/I-tRNA-synth_anticd-bd"/>
</dbReference>
<evidence type="ECO:0000256" key="3">
    <source>
        <dbReference type="ARBA" id="ARBA00022840"/>
    </source>
</evidence>
<evidence type="ECO:0000256" key="4">
    <source>
        <dbReference type="ARBA" id="ARBA00022917"/>
    </source>
</evidence>
<reference evidence="8 9" key="1">
    <citation type="submission" date="2014-01" db="EMBL/GenBank/DDBJ databases">
        <title>Actinotalea ferrariae CF5-4.</title>
        <authorList>
            <person name="Chen F."/>
            <person name="Li Y."/>
            <person name="Wang G."/>
        </authorList>
    </citation>
    <scope>NUCLEOTIDE SEQUENCE [LARGE SCALE GENOMIC DNA]</scope>
    <source>
        <strain evidence="8 9">CF5-4</strain>
    </source>
</reference>
<feature type="compositionally biased region" description="Pro residues" evidence="6">
    <location>
        <begin position="29"/>
        <end position="38"/>
    </location>
</feature>
<protein>
    <recommendedName>
        <fullName evidence="7">Methionyl/Valyl/Leucyl/Isoleucyl-tRNA synthetase anticodon-binding domain-containing protein</fullName>
    </recommendedName>
</protein>
<dbReference type="EMBL" id="AXCW01000204">
    <property type="protein sequence ID" value="EYR62618.1"/>
    <property type="molecule type" value="Genomic_DNA"/>
</dbReference>
<evidence type="ECO:0000256" key="1">
    <source>
        <dbReference type="ARBA" id="ARBA00022598"/>
    </source>
</evidence>
<feature type="domain" description="Methionyl/Valyl/Leucyl/Isoleucyl-tRNA synthetase anticodon-binding" evidence="7">
    <location>
        <begin position="44"/>
        <end position="144"/>
    </location>
</feature>
<evidence type="ECO:0000256" key="2">
    <source>
        <dbReference type="ARBA" id="ARBA00022741"/>
    </source>
</evidence>
<keyword evidence="4" id="KW-0648">Protein biosynthesis</keyword>
<dbReference type="GO" id="GO:0004812">
    <property type="term" value="F:aminoacyl-tRNA ligase activity"/>
    <property type="evidence" value="ECO:0007669"/>
    <property type="project" value="UniProtKB-KW"/>
</dbReference>
<comment type="caution">
    <text evidence="8">The sequence shown here is derived from an EMBL/GenBank/DDBJ whole genome shotgun (WGS) entry which is preliminary data.</text>
</comment>
<keyword evidence="5" id="KW-0030">Aminoacyl-tRNA synthetase</keyword>
<keyword evidence="2" id="KW-0547">Nucleotide-binding</keyword>
<name>A0A021VND4_9CELL</name>
<evidence type="ECO:0000256" key="5">
    <source>
        <dbReference type="ARBA" id="ARBA00023146"/>
    </source>
</evidence>